<comment type="caution">
    <text evidence="6">The sequence shown here is derived from an EMBL/GenBank/DDBJ whole genome shotgun (WGS) entry which is preliminary data.</text>
</comment>
<dbReference type="InterPro" id="IPR018976">
    <property type="entry name" value="Imelysin-like"/>
</dbReference>
<dbReference type="Proteomes" id="UP000636505">
    <property type="component" value="Unassembled WGS sequence"/>
</dbReference>
<dbReference type="Pfam" id="PF09375">
    <property type="entry name" value="Peptidase_M75"/>
    <property type="match status" value="1"/>
</dbReference>
<name>A0A8J7ALT6_9CYAN</name>
<feature type="domain" description="Imelysin-like" evidence="5">
    <location>
        <begin position="74"/>
        <end position="375"/>
    </location>
</feature>
<dbReference type="InterPro" id="IPR038352">
    <property type="entry name" value="Imelysin_sf"/>
</dbReference>
<dbReference type="GO" id="GO:0030313">
    <property type="term" value="C:cell envelope"/>
    <property type="evidence" value="ECO:0007669"/>
    <property type="project" value="UniProtKB-SubCell"/>
</dbReference>
<dbReference type="RefSeq" id="WP_193906026.1">
    <property type="nucleotide sequence ID" value="NZ_JADEXG010000015.1"/>
</dbReference>
<dbReference type="CDD" id="cd14658">
    <property type="entry name" value="Imelysin-like_IrpA"/>
    <property type="match status" value="1"/>
</dbReference>
<evidence type="ECO:0000256" key="3">
    <source>
        <dbReference type="SAM" id="MobiDB-lite"/>
    </source>
</evidence>
<evidence type="ECO:0000313" key="6">
    <source>
        <dbReference type="EMBL" id="MBE9077355.1"/>
    </source>
</evidence>
<dbReference type="PROSITE" id="PS51257">
    <property type="entry name" value="PROKAR_LIPOPROTEIN"/>
    <property type="match status" value="1"/>
</dbReference>
<keyword evidence="2 4" id="KW-0732">Signal</keyword>
<dbReference type="EMBL" id="JADEXG010000015">
    <property type="protein sequence ID" value="MBE9077355.1"/>
    <property type="molecule type" value="Genomic_DNA"/>
</dbReference>
<organism evidence="6 7">
    <name type="scientific">Vasconcelosia minhoensis LEGE 07310</name>
    <dbReference type="NCBI Taxonomy" id="915328"/>
    <lineage>
        <taxon>Bacteria</taxon>
        <taxon>Bacillati</taxon>
        <taxon>Cyanobacteriota</taxon>
        <taxon>Cyanophyceae</taxon>
        <taxon>Nodosilineales</taxon>
        <taxon>Cymatolegaceae</taxon>
        <taxon>Vasconcelosia</taxon>
        <taxon>Vasconcelosia minhoensis</taxon>
    </lineage>
</organism>
<proteinExistence type="predicted"/>
<sequence>MRLKPIGLFLAVGLTSSLVACTTSAPDVSDAESPAVQTEAAGGEGGEGGTVDLAWSGEFADREVIAGFTNRVVVPKYEQFEAAAQELATSLDQFANAPSEASLTAAREAWLEARSVWERTESFAFGPAGSLGYDAALDTWPVNETDIQQVLASDEPLTAEQVAQLPDSQKGMHTIEYLLFGLENDKSLDQFSDRDRAYLQALGQDLSRVSSALLESWQVGINGQPPYREVIAQAGENNTVYPTLPAGAQEMVTGLIESLNEVAAEKIGVPLEEQDPVNLESRFSHNTLADLKNNVIGARAVYYGQAGAETAAADSLSRYVAQRDAAADEQIQAEFEAAIAALEAVPAPLEESVTDPDAAPALQQAQDAVLALQETLETQLVPLI</sequence>
<evidence type="ECO:0000256" key="4">
    <source>
        <dbReference type="SAM" id="SignalP"/>
    </source>
</evidence>
<feature type="signal peptide" evidence="4">
    <location>
        <begin position="1"/>
        <end position="20"/>
    </location>
</feature>
<protein>
    <submittedName>
        <fullName evidence="6">Peptidase M75</fullName>
    </submittedName>
</protein>
<evidence type="ECO:0000256" key="1">
    <source>
        <dbReference type="ARBA" id="ARBA00004196"/>
    </source>
</evidence>
<gene>
    <name evidence="6" type="ORF">IQ241_08605</name>
</gene>
<comment type="subcellular location">
    <subcellularLocation>
        <location evidence="1">Cell envelope</location>
    </subcellularLocation>
</comment>
<feature type="region of interest" description="Disordered" evidence="3">
    <location>
        <begin position="26"/>
        <end position="49"/>
    </location>
</feature>
<evidence type="ECO:0000313" key="7">
    <source>
        <dbReference type="Proteomes" id="UP000636505"/>
    </source>
</evidence>
<evidence type="ECO:0000259" key="5">
    <source>
        <dbReference type="Pfam" id="PF09375"/>
    </source>
</evidence>
<dbReference type="InterPro" id="IPR034982">
    <property type="entry name" value="Imelysin-like_IrpA"/>
</dbReference>
<dbReference type="Gene3D" id="1.20.1420.20">
    <property type="entry name" value="M75 peptidase, HXXE motif"/>
    <property type="match status" value="1"/>
</dbReference>
<dbReference type="AlphaFoldDB" id="A0A8J7ALT6"/>
<evidence type="ECO:0000256" key="2">
    <source>
        <dbReference type="ARBA" id="ARBA00022729"/>
    </source>
</evidence>
<accession>A0A8J7ALT6</accession>
<reference evidence="6" key="1">
    <citation type="submission" date="2020-10" db="EMBL/GenBank/DDBJ databases">
        <authorList>
            <person name="Castelo-Branco R."/>
            <person name="Eusebio N."/>
            <person name="Adriana R."/>
            <person name="Vieira A."/>
            <person name="Brugerolle De Fraissinette N."/>
            <person name="Rezende De Castro R."/>
            <person name="Schneider M.P."/>
            <person name="Vasconcelos V."/>
            <person name="Leao P.N."/>
        </authorList>
    </citation>
    <scope>NUCLEOTIDE SEQUENCE</scope>
    <source>
        <strain evidence="6">LEGE 07310</strain>
    </source>
</reference>
<keyword evidence="7" id="KW-1185">Reference proteome</keyword>
<feature type="chain" id="PRO_5035293633" evidence="4">
    <location>
        <begin position="21"/>
        <end position="384"/>
    </location>
</feature>